<evidence type="ECO:0000313" key="1">
    <source>
        <dbReference type="EMBL" id="CAF2219981.1"/>
    </source>
</evidence>
<proteinExistence type="predicted"/>
<organism evidence="2 3">
    <name type="scientific">Rotaria magnacalcarata</name>
    <dbReference type="NCBI Taxonomy" id="392030"/>
    <lineage>
        <taxon>Eukaryota</taxon>
        <taxon>Metazoa</taxon>
        <taxon>Spiralia</taxon>
        <taxon>Gnathifera</taxon>
        <taxon>Rotifera</taxon>
        <taxon>Eurotatoria</taxon>
        <taxon>Bdelloidea</taxon>
        <taxon>Philodinida</taxon>
        <taxon>Philodinidae</taxon>
        <taxon>Rotaria</taxon>
    </lineage>
</organism>
<evidence type="ECO:0000313" key="2">
    <source>
        <dbReference type="EMBL" id="CAF3776365.1"/>
    </source>
</evidence>
<accession>A0A819AEA0</accession>
<reference evidence="2" key="1">
    <citation type="submission" date="2021-02" db="EMBL/GenBank/DDBJ databases">
        <authorList>
            <person name="Nowell W R."/>
        </authorList>
    </citation>
    <scope>NUCLEOTIDE SEQUENCE</scope>
</reference>
<protein>
    <submittedName>
        <fullName evidence="2">Uncharacterized protein</fullName>
    </submittedName>
</protein>
<evidence type="ECO:0000313" key="3">
    <source>
        <dbReference type="Proteomes" id="UP000663842"/>
    </source>
</evidence>
<comment type="caution">
    <text evidence="2">The sequence shown here is derived from an EMBL/GenBank/DDBJ whole genome shotgun (WGS) entry which is preliminary data.</text>
</comment>
<dbReference type="EMBL" id="CAJOBF010000223">
    <property type="protein sequence ID" value="CAF3776365.1"/>
    <property type="molecule type" value="Genomic_DNA"/>
</dbReference>
<dbReference type="Proteomes" id="UP000663842">
    <property type="component" value="Unassembled WGS sequence"/>
</dbReference>
<name>A0A819AEA0_9BILA</name>
<dbReference type="EMBL" id="CAJNRG010017242">
    <property type="protein sequence ID" value="CAF2219981.1"/>
    <property type="molecule type" value="Genomic_DNA"/>
</dbReference>
<dbReference type="Proteomes" id="UP000663887">
    <property type="component" value="Unassembled WGS sequence"/>
</dbReference>
<sequence>MLIYGRKRSVYGSRITPYTATDGYDRNTGPCNTLEYGRKRSVYGSRITPCTATDGYDRNTGPCNTLEYGRIRSVYSMNLDISGDIYYIAYYFACTYSYLKDDLEYLPRTCSHDVFRREILCKS</sequence>
<dbReference type="AlphaFoldDB" id="A0A819AEA0"/>
<gene>
    <name evidence="2" type="ORF">UXM345_LOCUS3432</name>
    <name evidence="1" type="ORF">XDN619_LOCUS33755</name>
</gene>